<dbReference type="Proteomes" id="UP001364224">
    <property type="component" value="Unassembled WGS sequence"/>
</dbReference>
<keyword evidence="3" id="KW-0472">Membrane</keyword>
<gene>
    <name evidence="5" type="ORF">V1286_004495</name>
</gene>
<accession>A0ABU8BEJ1</accession>
<dbReference type="SUPFAM" id="SSF46689">
    <property type="entry name" value="Homeodomain-like"/>
    <property type="match status" value="1"/>
</dbReference>
<protein>
    <submittedName>
        <fullName evidence="5">AcrR family transcriptional regulator</fullName>
    </submittedName>
</protein>
<feature type="transmembrane region" description="Helical" evidence="3">
    <location>
        <begin position="191"/>
        <end position="213"/>
    </location>
</feature>
<dbReference type="Pfam" id="PF00440">
    <property type="entry name" value="TetR_N"/>
    <property type="match status" value="1"/>
</dbReference>
<evidence type="ECO:0000313" key="6">
    <source>
        <dbReference type="Proteomes" id="UP001364224"/>
    </source>
</evidence>
<dbReference type="PANTHER" id="PTHR30328:SF54">
    <property type="entry name" value="HTH-TYPE TRANSCRIPTIONAL REPRESSOR SCO4008"/>
    <property type="match status" value="1"/>
</dbReference>
<dbReference type="InterPro" id="IPR041474">
    <property type="entry name" value="NicS_C"/>
</dbReference>
<dbReference type="InterPro" id="IPR050109">
    <property type="entry name" value="HTH-type_TetR-like_transc_reg"/>
</dbReference>
<dbReference type="Gene3D" id="1.10.357.10">
    <property type="entry name" value="Tetracycline Repressor, domain 2"/>
    <property type="match status" value="1"/>
</dbReference>
<dbReference type="InterPro" id="IPR009057">
    <property type="entry name" value="Homeodomain-like_sf"/>
</dbReference>
<reference evidence="5 6" key="1">
    <citation type="submission" date="2024-02" db="EMBL/GenBank/DDBJ databases">
        <title>Adaptive strategies in a cosmopolitan and abundant soil bacterium.</title>
        <authorList>
            <person name="Carini P."/>
        </authorList>
    </citation>
    <scope>NUCLEOTIDE SEQUENCE [LARGE SCALE GENOMIC DNA]</scope>
    <source>
        <strain evidence="5 6">AZCC 1608</strain>
    </source>
</reference>
<feature type="domain" description="HTH tetR-type" evidence="4">
    <location>
        <begin position="42"/>
        <end position="102"/>
    </location>
</feature>
<dbReference type="InterPro" id="IPR001647">
    <property type="entry name" value="HTH_TetR"/>
</dbReference>
<organism evidence="5 6">
    <name type="scientific">Bradyrhizobium algeriense</name>
    <dbReference type="NCBI Taxonomy" id="634784"/>
    <lineage>
        <taxon>Bacteria</taxon>
        <taxon>Pseudomonadati</taxon>
        <taxon>Pseudomonadota</taxon>
        <taxon>Alphaproteobacteria</taxon>
        <taxon>Hyphomicrobiales</taxon>
        <taxon>Nitrobacteraceae</taxon>
        <taxon>Bradyrhizobium</taxon>
    </lineage>
</organism>
<keyword evidence="1 2" id="KW-0238">DNA-binding</keyword>
<evidence type="ECO:0000256" key="2">
    <source>
        <dbReference type="PROSITE-ProRule" id="PRU00335"/>
    </source>
</evidence>
<dbReference type="SUPFAM" id="SSF48498">
    <property type="entry name" value="Tetracyclin repressor-like, C-terminal domain"/>
    <property type="match status" value="1"/>
</dbReference>
<dbReference type="PROSITE" id="PS50977">
    <property type="entry name" value="HTH_TETR_2"/>
    <property type="match status" value="1"/>
</dbReference>
<keyword evidence="6" id="KW-1185">Reference proteome</keyword>
<evidence type="ECO:0000313" key="5">
    <source>
        <dbReference type="EMBL" id="MEH2556966.1"/>
    </source>
</evidence>
<keyword evidence="3" id="KW-1133">Transmembrane helix</keyword>
<name>A0ABU8BEJ1_9BRAD</name>
<dbReference type="InterPro" id="IPR036271">
    <property type="entry name" value="Tet_transcr_reg_TetR-rel_C_sf"/>
</dbReference>
<dbReference type="PRINTS" id="PR00455">
    <property type="entry name" value="HTHTETR"/>
</dbReference>
<keyword evidence="3" id="KW-0812">Transmembrane</keyword>
<dbReference type="Pfam" id="PF17938">
    <property type="entry name" value="TetR_C_29"/>
    <property type="match status" value="1"/>
</dbReference>
<comment type="caution">
    <text evidence="5">The sequence shown here is derived from an EMBL/GenBank/DDBJ whole genome shotgun (WGS) entry which is preliminary data.</text>
</comment>
<evidence type="ECO:0000259" key="4">
    <source>
        <dbReference type="PROSITE" id="PS50977"/>
    </source>
</evidence>
<proteinExistence type="predicted"/>
<sequence>MGKRGAIRSQIAPCVLQQTSCVYRAIDLAKAKRVQKWQRDPEGMRLRILEAAKQEFAAHGLAGARVDRIAANAGANKRMLYYHVGNKENLYLAVLEGAYEKIRSEERGLDLEHLDPPEAIERLIDFTWNYFLRNPEFLALLNTENLAKARHLKRSTKVKSMHSPFVEMIRTVVTRGVESGDFRVAVDPVQLYISIAALCFFYLSNSATLSVIFGRDLLKKEARDERLAHMVALVLAALTGKSTADFGKAVASGVRAPAHQPV</sequence>
<dbReference type="PANTHER" id="PTHR30328">
    <property type="entry name" value="TRANSCRIPTIONAL REPRESSOR"/>
    <property type="match status" value="1"/>
</dbReference>
<evidence type="ECO:0000256" key="3">
    <source>
        <dbReference type="SAM" id="Phobius"/>
    </source>
</evidence>
<evidence type="ECO:0000256" key="1">
    <source>
        <dbReference type="ARBA" id="ARBA00023125"/>
    </source>
</evidence>
<dbReference type="EMBL" id="JAZHRV010000001">
    <property type="protein sequence ID" value="MEH2556966.1"/>
    <property type="molecule type" value="Genomic_DNA"/>
</dbReference>
<feature type="DNA-binding region" description="H-T-H motif" evidence="2">
    <location>
        <begin position="65"/>
        <end position="84"/>
    </location>
</feature>